<evidence type="ECO:0008006" key="4">
    <source>
        <dbReference type="Google" id="ProtNLM"/>
    </source>
</evidence>
<dbReference type="AlphaFoldDB" id="S3CWU0"/>
<dbReference type="RefSeq" id="XP_008088359.1">
    <property type="nucleotide sequence ID" value="XM_008090168.1"/>
</dbReference>
<dbReference type="Proteomes" id="UP000016922">
    <property type="component" value="Unassembled WGS sequence"/>
</dbReference>
<proteinExistence type="predicted"/>
<dbReference type="Gene3D" id="1.20.58.340">
    <property type="entry name" value="Magnesium transport protein CorA, transmembrane region"/>
    <property type="match status" value="1"/>
</dbReference>
<evidence type="ECO:0000313" key="3">
    <source>
        <dbReference type="Proteomes" id="UP000016922"/>
    </source>
</evidence>
<dbReference type="OMA" id="FMHRDES"/>
<sequence length="556" mass="63693">MAAHTQFKQYAYVWKPAFGQRQTLAYSKGNMSFVESIHRPQVSGITTGQVLNTLTTEQIIDTFVSNQFHQDVARYSYVEHLYEEFLRGVDFEVLKGKVPSTALGEAALLDDRNDAKGTRDIVSGYRRQSRGAMNAAQLYTTLALTLEQLLALSQTLNVTVGSSRFSLEFHLPYYVWRSLDLDVADMNKSRQAYGKPLRKSEEVIYLKFKDKDDISDGDGAKEEEKAYIHEAQISIMVTGLDDWYWTAYCFIDVYFKSPGHHESVEYYSNTNRDPLSGGKTSTILDKPAWLPREYFLQLLMYRIEQVQQEWSNAVYQLLRHIQPCIHSFTRGETGLGEIEELDITQQKGFKWTIRVLRQFTHLLSKTIDSWESFKDGELRYFCAPDTQALAQPSWGRYLAAIDKDVIELRDLRSSLLHQTELFENMTNSIVTHAAHAETVVTRLQTQFIQALTVITILYLPPTLASTIFSMQSILPKDASIKHWIYTLIGLFFGTLILILNLPVLKTAVRRSSGFLDKIHMLVIDRWNNGFEKRPGVVDADEDEDDDDDGIELHTVV</sequence>
<dbReference type="HOGENOM" id="CLU_490051_0_0_1"/>
<keyword evidence="1" id="KW-0472">Membrane</keyword>
<accession>S3CWU0</accession>
<dbReference type="GeneID" id="19467172"/>
<protein>
    <recommendedName>
        <fullName evidence="4">Magnesium transport protein CorA, transmembrane region</fullName>
    </recommendedName>
</protein>
<keyword evidence="1" id="KW-0812">Transmembrane</keyword>
<evidence type="ECO:0000313" key="2">
    <source>
        <dbReference type="EMBL" id="EPE24271.1"/>
    </source>
</evidence>
<keyword evidence="1" id="KW-1133">Transmembrane helix</keyword>
<dbReference type="EMBL" id="KE145373">
    <property type="protein sequence ID" value="EPE24271.1"/>
    <property type="molecule type" value="Genomic_DNA"/>
</dbReference>
<name>S3CWU0_GLAL2</name>
<reference evidence="2 3" key="1">
    <citation type="journal article" date="2013" name="BMC Genomics">
        <title>Genomics-driven discovery of the pneumocandin biosynthetic gene cluster in the fungus Glarea lozoyensis.</title>
        <authorList>
            <person name="Chen L."/>
            <person name="Yue Q."/>
            <person name="Zhang X."/>
            <person name="Xiang M."/>
            <person name="Wang C."/>
            <person name="Li S."/>
            <person name="Che Y."/>
            <person name="Ortiz-Lopez F.J."/>
            <person name="Bills G.F."/>
            <person name="Liu X."/>
            <person name="An Z."/>
        </authorList>
    </citation>
    <scope>NUCLEOTIDE SEQUENCE [LARGE SCALE GENOMIC DNA]</scope>
    <source>
        <strain evidence="3">ATCC 20868 / MF5171</strain>
    </source>
</reference>
<dbReference type="OrthoDB" id="5428055at2759"/>
<keyword evidence="3" id="KW-1185">Reference proteome</keyword>
<evidence type="ECO:0000256" key="1">
    <source>
        <dbReference type="SAM" id="Phobius"/>
    </source>
</evidence>
<feature type="transmembrane region" description="Helical" evidence="1">
    <location>
        <begin position="447"/>
        <end position="470"/>
    </location>
</feature>
<feature type="transmembrane region" description="Helical" evidence="1">
    <location>
        <begin position="482"/>
        <end position="504"/>
    </location>
</feature>
<gene>
    <name evidence="2" type="ORF">GLAREA_08122</name>
</gene>
<organism evidence="2 3">
    <name type="scientific">Glarea lozoyensis (strain ATCC 20868 / MF5171)</name>
    <dbReference type="NCBI Taxonomy" id="1116229"/>
    <lineage>
        <taxon>Eukaryota</taxon>
        <taxon>Fungi</taxon>
        <taxon>Dikarya</taxon>
        <taxon>Ascomycota</taxon>
        <taxon>Pezizomycotina</taxon>
        <taxon>Leotiomycetes</taxon>
        <taxon>Helotiales</taxon>
        <taxon>Helotiaceae</taxon>
        <taxon>Glarea</taxon>
    </lineage>
</organism>
<dbReference type="KEGG" id="glz:GLAREA_08122"/>
<dbReference type="eggNOG" id="ENOG502SVBB">
    <property type="taxonomic scope" value="Eukaryota"/>
</dbReference>